<dbReference type="AlphaFoldDB" id="A0A7J0DIV7"/>
<keyword evidence="1" id="KW-0808">Transferase</keyword>
<dbReference type="GO" id="GO:0016746">
    <property type="term" value="F:acyltransferase activity"/>
    <property type="evidence" value="ECO:0007669"/>
    <property type="project" value="UniProtKB-KW"/>
</dbReference>
<gene>
    <name evidence="1" type="ORF">Acr_00g0040320</name>
</gene>
<accession>A0A7J0DIV7</accession>
<evidence type="ECO:0000313" key="2">
    <source>
        <dbReference type="Proteomes" id="UP000585474"/>
    </source>
</evidence>
<name>A0A7J0DIV7_9ERIC</name>
<reference evidence="2" key="1">
    <citation type="submission" date="2019-07" db="EMBL/GenBank/DDBJ databases">
        <title>De Novo Assembly of kiwifruit Actinidia rufa.</title>
        <authorList>
            <person name="Sugita-Konishi S."/>
            <person name="Sato K."/>
            <person name="Mori E."/>
            <person name="Abe Y."/>
            <person name="Kisaki G."/>
            <person name="Hamano K."/>
            <person name="Suezawa K."/>
            <person name="Otani M."/>
            <person name="Fukuda T."/>
            <person name="Manabe T."/>
            <person name="Gomi K."/>
            <person name="Tabuchi M."/>
            <person name="Akimitsu K."/>
            <person name="Kataoka I."/>
        </authorList>
    </citation>
    <scope>NUCLEOTIDE SEQUENCE [LARGE SCALE GENOMIC DNA]</scope>
    <source>
        <strain evidence="2">cv. Fuchu</strain>
    </source>
</reference>
<protein>
    <submittedName>
        <fullName evidence="1">Acyl-CoA N-acyltransferases (NAT) superfamily protein</fullName>
    </submittedName>
</protein>
<dbReference type="Proteomes" id="UP000585474">
    <property type="component" value="Unassembled WGS sequence"/>
</dbReference>
<keyword evidence="1" id="KW-0012">Acyltransferase</keyword>
<organism evidence="1 2">
    <name type="scientific">Actinidia rufa</name>
    <dbReference type="NCBI Taxonomy" id="165716"/>
    <lineage>
        <taxon>Eukaryota</taxon>
        <taxon>Viridiplantae</taxon>
        <taxon>Streptophyta</taxon>
        <taxon>Embryophyta</taxon>
        <taxon>Tracheophyta</taxon>
        <taxon>Spermatophyta</taxon>
        <taxon>Magnoliopsida</taxon>
        <taxon>eudicotyledons</taxon>
        <taxon>Gunneridae</taxon>
        <taxon>Pentapetalae</taxon>
        <taxon>asterids</taxon>
        <taxon>Ericales</taxon>
        <taxon>Actinidiaceae</taxon>
        <taxon>Actinidia</taxon>
    </lineage>
</organism>
<comment type="caution">
    <text evidence="1">The sequence shown here is derived from an EMBL/GenBank/DDBJ whole genome shotgun (WGS) entry which is preliminary data.</text>
</comment>
<proteinExistence type="predicted"/>
<sequence>MLLSAVAAAQAAKMGYGPGGVGGARLECECHQILRGDGCSDPAGMEDLQVDW</sequence>
<dbReference type="EMBL" id="BJWL01000231">
    <property type="protein sequence ID" value="GFS35514.1"/>
    <property type="molecule type" value="Genomic_DNA"/>
</dbReference>
<evidence type="ECO:0000313" key="1">
    <source>
        <dbReference type="EMBL" id="GFS35514.1"/>
    </source>
</evidence>
<keyword evidence="2" id="KW-1185">Reference proteome</keyword>